<dbReference type="STRING" id="88036.D8R2M6"/>
<dbReference type="GO" id="GO:0005783">
    <property type="term" value="C:endoplasmic reticulum"/>
    <property type="evidence" value="ECO:0007669"/>
    <property type="project" value="UniProtKB-SubCell"/>
</dbReference>
<dbReference type="FunCoup" id="D8R2M6">
    <property type="interactions" value="1219"/>
</dbReference>
<feature type="binding site" evidence="13">
    <location>
        <position position="539"/>
    </location>
    <ligand>
        <name>Zn(2+)</name>
        <dbReference type="ChEBI" id="CHEBI:29105"/>
    </ligand>
</feature>
<dbReference type="Gramene" id="EFJ33755">
    <property type="protein sequence ID" value="EFJ33755"/>
    <property type="gene ID" value="SELMODRAFT_167350"/>
</dbReference>
<evidence type="ECO:0000256" key="8">
    <source>
        <dbReference type="ARBA" id="ARBA00022824"/>
    </source>
</evidence>
<protein>
    <recommendedName>
        <fullName evidence="14">Neutral ceramidase</fullName>
        <ecNumber evidence="14">3.5.1.23</ecNumber>
    </recommendedName>
</protein>
<comment type="catalytic activity">
    <reaction evidence="11 14">
        <text>an N-acylsphing-4-enine + H2O = sphing-4-enine + a fatty acid</text>
        <dbReference type="Rhea" id="RHEA:20856"/>
        <dbReference type="ChEBI" id="CHEBI:15377"/>
        <dbReference type="ChEBI" id="CHEBI:28868"/>
        <dbReference type="ChEBI" id="CHEBI:52639"/>
        <dbReference type="ChEBI" id="CHEBI:57756"/>
        <dbReference type="EC" id="3.5.1.23"/>
    </reaction>
</comment>
<keyword evidence="6 15" id="KW-0732">Signal</keyword>
<dbReference type="FunFam" id="2.60.40.2300:FF:000002">
    <property type="entry name" value="Neutral/alkaline non-lysosomal ceramidase"/>
    <property type="match status" value="1"/>
</dbReference>
<evidence type="ECO:0000256" key="15">
    <source>
        <dbReference type="SAM" id="SignalP"/>
    </source>
</evidence>
<keyword evidence="5" id="KW-0964">Secreted</keyword>
<evidence type="ECO:0000256" key="4">
    <source>
        <dbReference type="ARBA" id="ARBA00009835"/>
    </source>
</evidence>
<dbReference type="GO" id="GO:0046512">
    <property type="term" value="P:sphingosine biosynthetic process"/>
    <property type="evidence" value="ECO:0000318"/>
    <property type="project" value="GO_Central"/>
</dbReference>
<feature type="binding site" evidence="13">
    <location>
        <position position="496"/>
    </location>
    <ligand>
        <name>Zn(2+)</name>
        <dbReference type="ChEBI" id="CHEBI:29105"/>
    </ligand>
</feature>
<keyword evidence="13" id="KW-0479">Metal-binding</keyword>
<dbReference type="AlphaFoldDB" id="D8R2M6"/>
<keyword evidence="19" id="KW-1185">Reference proteome</keyword>
<evidence type="ECO:0000256" key="14">
    <source>
        <dbReference type="RuleBase" id="RU366019"/>
    </source>
</evidence>
<accession>D8R2M6</accession>
<dbReference type="Gene3D" id="2.60.40.2300">
    <property type="entry name" value="Neutral/alkaline non-lysosomal ceramidase, C-terminal domain"/>
    <property type="match status" value="1"/>
</dbReference>
<keyword evidence="10" id="KW-0325">Glycoprotein</keyword>
<dbReference type="Pfam" id="PF17048">
    <property type="entry name" value="Ceramidse_alk_C"/>
    <property type="match status" value="1"/>
</dbReference>
<evidence type="ECO:0000313" key="18">
    <source>
        <dbReference type="EMBL" id="EFJ33755.1"/>
    </source>
</evidence>
<feature type="binding site" evidence="13">
    <location>
        <position position="117"/>
    </location>
    <ligand>
        <name>Zn(2+)</name>
        <dbReference type="ChEBI" id="CHEBI:29105"/>
    </ligand>
</feature>
<dbReference type="Proteomes" id="UP000001514">
    <property type="component" value="Unassembled WGS sequence"/>
</dbReference>
<keyword evidence="14" id="KW-0443">Lipid metabolism</keyword>
<evidence type="ECO:0000259" key="16">
    <source>
        <dbReference type="Pfam" id="PF04734"/>
    </source>
</evidence>
<evidence type="ECO:0000256" key="13">
    <source>
        <dbReference type="PIRSR" id="PIRSR606823-2"/>
    </source>
</evidence>
<dbReference type="GO" id="GO:0017040">
    <property type="term" value="F:N-acylsphingosine amidohydrolase activity"/>
    <property type="evidence" value="ECO:0000318"/>
    <property type="project" value="GO_Central"/>
</dbReference>
<feature type="active site" description="Nucleophile" evidence="12">
    <location>
        <position position="307"/>
    </location>
</feature>
<feature type="domain" description="Neutral/alkaline non-lysosomal ceramidase N-terminal" evidence="16">
    <location>
        <begin position="23"/>
        <end position="568"/>
    </location>
</feature>
<feature type="chain" id="PRO_5003121460" description="Neutral ceramidase" evidence="15">
    <location>
        <begin position="22"/>
        <end position="735"/>
    </location>
</feature>
<feature type="domain" description="Neutral/alkaline non-lysosomal ceramidase C-terminal" evidence="17">
    <location>
        <begin position="570"/>
        <end position="733"/>
    </location>
</feature>
<keyword evidence="8" id="KW-0256">Endoplasmic reticulum</keyword>
<dbReference type="GO" id="GO:0046514">
    <property type="term" value="P:ceramide catabolic process"/>
    <property type="evidence" value="ECO:0000318"/>
    <property type="project" value="GO_Central"/>
</dbReference>
<comment type="subcellular location">
    <subcellularLocation>
        <location evidence="1">Endoplasmic reticulum</location>
    </subcellularLocation>
    <subcellularLocation>
        <location evidence="2">Golgi apparatus</location>
    </subcellularLocation>
    <subcellularLocation>
        <location evidence="3">Secreted</location>
    </subcellularLocation>
</comment>
<dbReference type="GO" id="GO:0046872">
    <property type="term" value="F:metal ion binding"/>
    <property type="evidence" value="ECO:0007669"/>
    <property type="project" value="UniProtKB-KW"/>
</dbReference>
<reference evidence="18 19" key="1">
    <citation type="journal article" date="2011" name="Science">
        <title>The Selaginella genome identifies genetic changes associated with the evolution of vascular plants.</title>
        <authorList>
            <person name="Banks J.A."/>
            <person name="Nishiyama T."/>
            <person name="Hasebe M."/>
            <person name="Bowman J.L."/>
            <person name="Gribskov M."/>
            <person name="dePamphilis C."/>
            <person name="Albert V.A."/>
            <person name="Aono N."/>
            <person name="Aoyama T."/>
            <person name="Ambrose B.A."/>
            <person name="Ashton N.W."/>
            <person name="Axtell M.J."/>
            <person name="Barker E."/>
            <person name="Barker M.S."/>
            <person name="Bennetzen J.L."/>
            <person name="Bonawitz N.D."/>
            <person name="Chapple C."/>
            <person name="Cheng C."/>
            <person name="Correa L.G."/>
            <person name="Dacre M."/>
            <person name="DeBarry J."/>
            <person name="Dreyer I."/>
            <person name="Elias M."/>
            <person name="Engstrom E.M."/>
            <person name="Estelle M."/>
            <person name="Feng L."/>
            <person name="Finet C."/>
            <person name="Floyd S.K."/>
            <person name="Frommer W.B."/>
            <person name="Fujita T."/>
            <person name="Gramzow L."/>
            <person name="Gutensohn M."/>
            <person name="Harholt J."/>
            <person name="Hattori M."/>
            <person name="Heyl A."/>
            <person name="Hirai T."/>
            <person name="Hiwatashi Y."/>
            <person name="Ishikawa M."/>
            <person name="Iwata M."/>
            <person name="Karol K.G."/>
            <person name="Koehler B."/>
            <person name="Kolukisaoglu U."/>
            <person name="Kubo M."/>
            <person name="Kurata T."/>
            <person name="Lalonde S."/>
            <person name="Li K."/>
            <person name="Li Y."/>
            <person name="Litt A."/>
            <person name="Lyons E."/>
            <person name="Manning G."/>
            <person name="Maruyama T."/>
            <person name="Michael T.P."/>
            <person name="Mikami K."/>
            <person name="Miyazaki S."/>
            <person name="Morinaga S."/>
            <person name="Murata T."/>
            <person name="Mueller-Roeber B."/>
            <person name="Nelson D.R."/>
            <person name="Obara M."/>
            <person name="Oguri Y."/>
            <person name="Olmstead R.G."/>
            <person name="Onodera N."/>
            <person name="Petersen B.L."/>
            <person name="Pils B."/>
            <person name="Prigge M."/>
            <person name="Rensing S.A."/>
            <person name="Riano-Pachon D.M."/>
            <person name="Roberts A.W."/>
            <person name="Sato Y."/>
            <person name="Scheller H.V."/>
            <person name="Schulz B."/>
            <person name="Schulz C."/>
            <person name="Shakirov E.V."/>
            <person name="Shibagaki N."/>
            <person name="Shinohara N."/>
            <person name="Shippen D.E."/>
            <person name="Soerensen I."/>
            <person name="Sotooka R."/>
            <person name="Sugimoto N."/>
            <person name="Sugita M."/>
            <person name="Sumikawa N."/>
            <person name="Tanurdzic M."/>
            <person name="Theissen G."/>
            <person name="Ulvskov P."/>
            <person name="Wakazuki S."/>
            <person name="Weng J.K."/>
            <person name="Willats W.W."/>
            <person name="Wipf D."/>
            <person name="Wolf P.G."/>
            <person name="Yang L."/>
            <person name="Zimmer A.D."/>
            <person name="Zhu Q."/>
            <person name="Mitros T."/>
            <person name="Hellsten U."/>
            <person name="Loque D."/>
            <person name="Otillar R."/>
            <person name="Salamov A."/>
            <person name="Schmutz J."/>
            <person name="Shapiro H."/>
            <person name="Lindquist E."/>
            <person name="Lucas S."/>
            <person name="Rokhsar D."/>
            <person name="Grigoriev I.V."/>
        </authorList>
    </citation>
    <scope>NUCLEOTIDE SEQUENCE [LARGE SCALE GENOMIC DNA]</scope>
</reference>
<gene>
    <name evidence="18" type="ORF">SELMODRAFT_167350</name>
</gene>
<keyword evidence="7 14" id="KW-0378">Hydrolase</keyword>
<keyword evidence="13" id="KW-0862">Zinc</keyword>
<comment type="cofactor">
    <cofactor evidence="13">
        <name>Zn(2+)</name>
        <dbReference type="ChEBI" id="CHEBI:29105"/>
    </cofactor>
    <text evidence="13">Binds 1 zinc ion per subunit.</text>
</comment>
<dbReference type="GO" id="GO:0042759">
    <property type="term" value="P:long-chain fatty acid biosynthetic process"/>
    <property type="evidence" value="ECO:0000318"/>
    <property type="project" value="GO_Central"/>
</dbReference>
<dbReference type="PANTHER" id="PTHR12670:SF1">
    <property type="entry name" value="NEUTRAL CERAMIDASE"/>
    <property type="match status" value="1"/>
</dbReference>
<dbReference type="InterPro" id="IPR038445">
    <property type="entry name" value="NCDase_C_sf"/>
</dbReference>
<dbReference type="GO" id="GO:0016020">
    <property type="term" value="C:membrane"/>
    <property type="evidence" value="ECO:0007669"/>
    <property type="project" value="GOC"/>
</dbReference>
<dbReference type="InParanoid" id="D8R2M6"/>
<evidence type="ECO:0000256" key="11">
    <source>
        <dbReference type="ARBA" id="ARBA00048057"/>
    </source>
</evidence>
<dbReference type="EMBL" id="GL377570">
    <property type="protein sequence ID" value="EFJ33755.1"/>
    <property type="molecule type" value="Genomic_DNA"/>
</dbReference>
<evidence type="ECO:0000256" key="5">
    <source>
        <dbReference type="ARBA" id="ARBA00022525"/>
    </source>
</evidence>
<dbReference type="InterPro" id="IPR006823">
    <property type="entry name" value="Ceramidase_alk"/>
</dbReference>
<evidence type="ECO:0000256" key="2">
    <source>
        <dbReference type="ARBA" id="ARBA00004555"/>
    </source>
</evidence>
<evidence type="ECO:0000256" key="12">
    <source>
        <dbReference type="PIRSR" id="PIRSR606823-1"/>
    </source>
</evidence>
<proteinExistence type="inferred from homology"/>
<dbReference type="HOGENOM" id="CLU_011300_2_0_1"/>
<dbReference type="eggNOG" id="KOG2232">
    <property type="taxonomic scope" value="Eukaryota"/>
</dbReference>
<dbReference type="GO" id="GO:0005576">
    <property type="term" value="C:extracellular region"/>
    <property type="evidence" value="ECO:0000318"/>
    <property type="project" value="GO_Central"/>
</dbReference>
<feature type="binding site" evidence="13">
    <location>
        <position position="226"/>
    </location>
    <ligand>
        <name>Zn(2+)</name>
        <dbReference type="ChEBI" id="CHEBI:29105"/>
    </ligand>
</feature>
<evidence type="ECO:0000256" key="6">
    <source>
        <dbReference type="ARBA" id="ARBA00022729"/>
    </source>
</evidence>
<comment type="similarity">
    <text evidence="4 14">Belongs to the neutral ceramidase family.</text>
</comment>
<dbReference type="OMA" id="EYTTMAG"/>
<dbReference type="InterPro" id="IPR031329">
    <property type="entry name" value="NEUT/ALK_ceramidase_N"/>
</dbReference>
<keyword evidence="14" id="KW-0746">Sphingolipid metabolism</keyword>
<evidence type="ECO:0000256" key="1">
    <source>
        <dbReference type="ARBA" id="ARBA00004240"/>
    </source>
</evidence>
<sequence length="735" mass="80423">MGAPVFAAAISIALLAASASGDFLVGLGSYDVTGPAADVNMMGYADPSQNAAGIHLRLRARSFIVAESGADGRRVAFVNVDSCMGSQAITLKVLSKLKDRRYGDTYSEKNVIISGIHTHSGPGGYLQYVLYIVTSIGFVKQSFNALVDGIFSSIVQAHENLRPGSILLNEGELLDANINRSPSAYLNNPVEERKRYKYNVDKNMVLLKFLDSKRAPIGAFSWFPVHCTSMNRTNELISGDNKGAAAHFMEAWFDKQLEQEDPTIEMLGKPGWTMNASVTIRNRRRLVGDSSSPFIAAFSQSNEGDVSPNTLGAFCADSTVACEFNHSTCDGRNEQCIGRGPGYPDHFASTKIIAQKQLQKAIELFRSAKEQVVGRVNYKQTFVDFTRLKVTLTAANGTTSTVTTCPAAVGFSFAAGTTDGPGAFDFTQGDTKGNAFWRIVRAALKTPNKAQVDCQYPKPILIDTGEMTFPYDWAPSVLPIQISQIGQLIILSVPAEFSTMAGRRLRDAVKETLIAKGRGQFGPKTRVVIAGLSNDYSQYVTTFEEYQIQRYEGASTLFGPHTLSGYLQEFRKLAIALAENSNVDSGPSPPDLLDKQLELLPPVVMDTTPVGVDFGDAKNNVKRGASYRPGDVVEVVFWTGCPRNDLLTEKSFSSVEIEQSDGSWRSLYDDNDWSVRFLWRRPSSLSSRSYATIRWEIPQEVKAGTYRISHFGASKSLFGSVRPFSGSSNSFQVKL</sequence>
<evidence type="ECO:0000313" key="19">
    <source>
        <dbReference type="Proteomes" id="UP000001514"/>
    </source>
</evidence>
<feature type="signal peptide" evidence="15">
    <location>
        <begin position="1"/>
        <end position="21"/>
    </location>
</feature>
<name>D8R2M6_SELML</name>
<evidence type="ECO:0000256" key="3">
    <source>
        <dbReference type="ARBA" id="ARBA00004613"/>
    </source>
</evidence>
<dbReference type="GO" id="GO:0005794">
    <property type="term" value="C:Golgi apparatus"/>
    <property type="evidence" value="ECO:0007669"/>
    <property type="project" value="UniProtKB-SubCell"/>
</dbReference>
<evidence type="ECO:0000256" key="7">
    <source>
        <dbReference type="ARBA" id="ARBA00022801"/>
    </source>
</evidence>
<organism evidence="19">
    <name type="scientific">Selaginella moellendorffii</name>
    <name type="common">Spikemoss</name>
    <dbReference type="NCBI Taxonomy" id="88036"/>
    <lineage>
        <taxon>Eukaryota</taxon>
        <taxon>Viridiplantae</taxon>
        <taxon>Streptophyta</taxon>
        <taxon>Embryophyta</taxon>
        <taxon>Tracheophyta</taxon>
        <taxon>Lycopodiopsida</taxon>
        <taxon>Selaginellales</taxon>
        <taxon>Selaginellaceae</taxon>
        <taxon>Selaginella</taxon>
    </lineage>
</organism>
<evidence type="ECO:0000256" key="10">
    <source>
        <dbReference type="ARBA" id="ARBA00023180"/>
    </source>
</evidence>
<evidence type="ECO:0000259" key="17">
    <source>
        <dbReference type="Pfam" id="PF17048"/>
    </source>
</evidence>
<dbReference type="Pfam" id="PF04734">
    <property type="entry name" value="Ceramidase_alk"/>
    <property type="match status" value="1"/>
</dbReference>
<dbReference type="EC" id="3.5.1.23" evidence="14"/>
<dbReference type="InterPro" id="IPR031331">
    <property type="entry name" value="NEUT/ALK_ceramidase_C"/>
</dbReference>
<dbReference type="PANTHER" id="PTHR12670">
    <property type="entry name" value="CERAMIDASE"/>
    <property type="match status" value="1"/>
</dbReference>
<keyword evidence="9" id="KW-0333">Golgi apparatus</keyword>
<dbReference type="KEGG" id="smo:SELMODRAFT_167350"/>
<evidence type="ECO:0000256" key="9">
    <source>
        <dbReference type="ARBA" id="ARBA00023034"/>
    </source>
</evidence>